<evidence type="ECO:0000256" key="1">
    <source>
        <dbReference type="ARBA" id="ARBA00005234"/>
    </source>
</evidence>
<evidence type="ECO:0000313" key="6">
    <source>
        <dbReference type="Proteomes" id="UP000054248"/>
    </source>
</evidence>
<dbReference type="InterPro" id="IPR038765">
    <property type="entry name" value="Papain-like_cys_pep_sf"/>
</dbReference>
<organism evidence="5 6">
    <name type="scientific">Tulasnella calospora MUT 4182</name>
    <dbReference type="NCBI Taxonomy" id="1051891"/>
    <lineage>
        <taxon>Eukaryota</taxon>
        <taxon>Fungi</taxon>
        <taxon>Dikarya</taxon>
        <taxon>Basidiomycota</taxon>
        <taxon>Agaricomycotina</taxon>
        <taxon>Agaricomycetes</taxon>
        <taxon>Cantharellales</taxon>
        <taxon>Tulasnellaceae</taxon>
        <taxon>Tulasnella</taxon>
    </lineage>
</organism>
<keyword evidence="3" id="KW-0378">Hydrolase</keyword>
<comment type="similarity">
    <text evidence="1">Belongs to the peptidase C48 family.</text>
</comment>
<dbReference type="EMBL" id="KN823218">
    <property type="protein sequence ID" value="KIO19485.1"/>
    <property type="molecule type" value="Genomic_DNA"/>
</dbReference>
<dbReference type="GO" id="GO:0008234">
    <property type="term" value="F:cysteine-type peptidase activity"/>
    <property type="evidence" value="ECO:0007669"/>
    <property type="project" value="InterPro"/>
</dbReference>
<keyword evidence="6" id="KW-1185">Reference proteome</keyword>
<accession>A0A0C3PWQ9</accession>
<evidence type="ECO:0000256" key="3">
    <source>
        <dbReference type="ARBA" id="ARBA00022801"/>
    </source>
</evidence>
<proteinExistence type="inferred from homology"/>
<evidence type="ECO:0000256" key="2">
    <source>
        <dbReference type="ARBA" id="ARBA00022670"/>
    </source>
</evidence>
<dbReference type="Gene3D" id="1.10.418.20">
    <property type="match status" value="1"/>
</dbReference>
<keyword evidence="2" id="KW-0645">Protease</keyword>
<dbReference type="GO" id="GO:0006508">
    <property type="term" value="P:proteolysis"/>
    <property type="evidence" value="ECO:0007669"/>
    <property type="project" value="UniProtKB-KW"/>
</dbReference>
<dbReference type="InterPro" id="IPR003653">
    <property type="entry name" value="Peptidase_C48_C"/>
</dbReference>
<evidence type="ECO:0000259" key="4">
    <source>
        <dbReference type="Pfam" id="PF02902"/>
    </source>
</evidence>
<dbReference type="SUPFAM" id="SSF54001">
    <property type="entry name" value="Cysteine proteinases"/>
    <property type="match status" value="1"/>
</dbReference>
<sequence length="114" mass="12750">MFQFVFQLALGEELRLAELKAIVPIRVKVPQQPNTTDCGLYPGHFLSVFLSNPEAYTAHCRGETVMNGTVDEIWQAGSIETTRRVLLSLVNMATRYRLAAMSFDSKLSPSSQLE</sequence>
<reference evidence="5 6" key="1">
    <citation type="submission" date="2014-04" db="EMBL/GenBank/DDBJ databases">
        <authorList>
            <consortium name="DOE Joint Genome Institute"/>
            <person name="Kuo A."/>
            <person name="Girlanda M."/>
            <person name="Perotto S."/>
            <person name="Kohler A."/>
            <person name="Nagy L.G."/>
            <person name="Floudas D."/>
            <person name="Copeland A."/>
            <person name="Barry K.W."/>
            <person name="Cichocki N."/>
            <person name="Veneault-Fourrey C."/>
            <person name="LaButti K."/>
            <person name="Lindquist E.A."/>
            <person name="Lipzen A."/>
            <person name="Lundell T."/>
            <person name="Morin E."/>
            <person name="Murat C."/>
            <person name="Sun H."/>
            <person name="Tunlid A."/>
            <person name="Henrissat B."/>
            <person name="Grigoriev I.V."/>
            <person name="Hibbett D.S."/>
            <person name="Martin F."/>
            <person name="Nordberg H.P."/>
            <person name="Cantor M.N."/>
            <person name="Hua S.X."/>
        </authorList>
    </citation>
    <scope>NUCLEOTIDE SEQUENCE [LARGE SCALE GENOMIC DNA]</scope>
    <source>
        <strain evidence="5 6">MUT 4182</strain>
    </source>
</reference>
<dbReference type="AlphaFoldDB" id="A0A0C3PWQ9"/>
<dbReference type="OrthoDB" id="3175031at2759"/>
<dbReference type="GO" id="GO:0019783">
    <property type="term" value="F:ubiquitin-like protein peptidase activity"/>
    <property type="evidence" value="ECO:0007669"/>
    <property type="project" value="UniProtKB-ARBA"/>
</dbReference>
<protein>
    <recommendedName>
        <fullName evidence="4">Ubiquitin-like protease family profile domain-containing protein</fullName>
    </recommendedName>
</protein>
<evidence type="ECO:0000313" key="5">
    <source>
        <dbReference type="EMBL" id="KIO19485.1"/>
    </source>
</evidence>
<dbReference type="Pfam" id="PF02902">
    <property type="entry name" value="Peptidase_C48"/>
    <property type="match status" value="1"/>
</dbReference>
<gene>
    <name evidence="5" type="ORF">M407DRAFT_30847</name>
</gene>
<dbReference type="Proteomes" id="UP000054248">
    <property type="component" value="Unassembled WGS sequence"/>
</dbReference>
<name>A0A0C3PWQ9_9AGAM</name>
<reference evidence="6" key="2">
    <citation type="submission" date="2015-01" db="EMBL/GenBank/DDBJ databases">
        <title>Evolutionary Origins and Diversification of the Mycorrhizal Mutualists.</title>
        <authorList>
            <consortium name="DOE Joint Genome Institute"/>
            <consortium name="Mycorrhizal Genomics Consortium"/>
            <person name="Kohler A."/>
            <person name="Kuo A."/>
            <person name="Nagy L.G."/>
            <person name="Floudas D."/>
            <person name="Copeland A."/>
            <person name="Barry K.W."/>
            <person name="Cichocki N."/>
            <person name="Veneault-Fourrey C."/>
            <person name="LaButti K."/>
            <person name="Lindquist E.A."/>
            <person name="Lipzen A."/>
            <person name="Lundell T."/>
            <person name="Morin E."/>
            <person name="Murat C."/>
            <person name="Riley R."/>
            <person name="Ohm R."/>
            <person name="Sun H."/>
            <person name="Tunlid A."/>
            <person name="Henrissat B."/>
            <person name="Grigoriev I.V."/>
            <person name="Hibbett D.S."/>
            <person name="Martin F."/>
        </authorList>
    </citation>
    <scope>NUCLEOTIDE SEQUENCE [LARGE SCALE GENOMIC DNA]</scope>
    <source>
        <strain evidence="6">MUT 4182</strain>
    </source>
</reference>
<feature type="domain" description="Ubiquitin-like protease family profile" evidence="4">
    <location>
        <begin position="27"/>
        <end position="56"/>
    </location>
</feature>
<dbReference type="HOGENOM" id="CLU_2122877_0_0_1"/>